<comment type="caution">
    <text evidence="2">The sequence shown here is derived from an EMBL/GenBank/DDBJ whole genome shotgun (WGS) entry which is preliminary data.</text>
</comment>
<organism evidence="2 3">
    <name type="scientific">Tepidamorphus gemmatus</name>
    <dbReference type="NCBI Taxonomy" id="747076"/>
    <lineage>
        <taxon>Bacteria</taxon>
        <taxon>Pseudomonadati</taxon>
        <taxon>Pseudomonadota</taxon>
        <taxon>Alphaproteobacteria</taxon>
        <taxon>Hyphomicrobiales</taxon>
        <taxon>Tepidamorphaceae</taxon>
        <taxon>Tepidamorphus</taxon>
    </lineage>
</organism>
<keyword evidence="1" id="KW-0732">Signal</keyword>
<evidence type="ECO:0008006" key="4">
    <source>
        <dbReference type="Google" id="ProtNLM"/>
    </source>
</evidence>
<gene>
    <name evidence="2" type="ORF">EDC22_103416</name>
</gene>
<evidence type="ECO:0000256" key="1">
    <source>
        <dbReference type="SAM" id="SignalP"/>
    </source>
</evidence>
<reference evidence="2 3" key="1">
    <citation type="submission" date="2019-03" db="EMBL/GenBank/DDBJ databases">
        <title>Genomic Encyclopedia of Type Strains, Phase IV (KMG-IV): sequencing the most valuable type-strain genomes for metagenomic binning, comparative biology and taxonomic classification.</title>
        <authorList>
            <person name="Goeker M."/>
        </authorList>
    </citation>
    <scope>NUCLEOTIDE SEQUENCE [LARGE SCALE GENOMIC DNA]</scope>
    <source>
        <strain evidence="2 3">DSM 19345</strain>
    </source>
</reference>
<dbReference type="PROSITE" id="PS51257">
    <property type="entry name" value="PROKAR_LIPOPROTEIN"/>
    <property type="match status" value="1"/>
</dbReference>
<dbReference type="RefSeq" id="WP_132805976.1">
    <property type="nucleotide sequence ID" value="NZ_SMAK01000003.1"/>
</dbReference>
<evidence type="ECO:0000313" key="2">
    <source>
        <dbReference type="EMBL" id="TCT12099.1"/>
    </source>
</evidence>
<evidence type="ECO:0000313" key="3">
    <source>
        <dbReference type="Proteomes" id="UP000295678"/>
    </source>
</evidence>
<dbReference type="EMBL" id="SMAK01000003">
    <property type="protein sequence ID" value="TCT12099.1"/>
    <property type="molecule type" value="Genomic_DNA"/>
</dbReference>
<feature type="chain" id="PRO_5020531559" description="Lipoprotein" evidence="1">
    <location>
        <begin position="29"/>
        <end position="214"/>
    </location>
</feature>
<sequence length="214" mass="23061">MREIPTVPTARRLARLIMLVGLAGGVAACDSQAMKDASDSTIGLGRLLVGAGQPDPNELQVDPNAPPPPVPVKCPQVVVREGTETYRTYERGFDGDPGHIIYQGGVTRTARECEFIAPNAIRIKFGVAGRVITGPKGGPGTVELPLRAAFVGRGGEPVWTQLYRVQATVMPGETVAQFQQVEDNLYYEVPEGQHINDFVVYVGFDDMASGRRRG</sequence>
<keyword evidence="3" id="KW-1185">Reference proteome</keyword>
<protein>
    <recommendedName>
        <fullName evidence="4">Lipoprotein</fullName>
    </recommendedName>
</protein>
<dbReference type="Proteomes" id="UP000295678">
    <property type="component" value="Unassembled WGS sequence"/>
</dbReference>
<name>A0A4R3MIA1_9HYPH</name>
<dbReference type="AlphaFoldDB" id="A0A4R3MIA1"/>
<feature type="signal peptide" evidence="1">
    <location>
        <begin position="1"/>
        <end position="28"/>
    </location>
</feature>
<dbReference type="OrthoDB" id="7678486at2"/>
<accession>A0A4R3MIA1</accession>
<proteinExistence type="predicted"/>